<keyword evidence="1" id="KW-0479">Metal-binding</keyword>
<organism evidence="3 4">
    <name type="scientific">Phreatobacter stygius</name>
    <dbReference type="NCBI Taxonomy" id="1940610"/>
    <lineage>
        <taxon>Bacteria</taxon>
        <taxon>Pseudomonadati</taxon>
        <taxon>Pseudomonadota</taxon>
        <taxon>Alphaproteobacteria</taxon>
        <taxon>Hyphomicrobiales</taxon>
        <taxon>Phreatobacteraceae</taxon>
        <taxon>Phreatobacter</taxon>
    </lineage>
</organism>
<evidence type="ECO:0000259" key="2">
    <source>
        <dbReference type="PROSITE" id="PS50846"/>
    </source>
</evidence>
<gene>
    <name evidence="3" type="ORF">E8M01_27505</name>
</gene>
<sequence length="69" mass="7106">MKLRIENMTCGGCARSVTKAIQSVDAKAEVVADVVSRTVEIHSPKSAEAFVQRLATAGYAAVEIAGGAA</sequence>
<dbReference type="GO" id="GO:0046872">
    <property type="term" value="F:metal ion binding"/>
    <property type="evidence" value="ECO:0007669"/>
    <property type="project" value="UniProtKB-KW"/>
</dbReference>
<name>A0A4D7BAC7_9HYPH</name>
<evidence type="ECO:0000313" key="4">
    <source>
        <dbReference type="Proteomes" id="UP000298781"/>
    </source>
</evidence>
<dbReference type="SUPFAM" id="SSF55008">
    <property type="entry name" value="HMA, heavy metal-associated domain"/>
    <property type="match status" value="1"/>
</dbReference>
<evidence type="ECO:0000256" key="1">
    <source>
        <dbReference type="ARBA" id="ARBA00022723"/>
    </source>
</evidence>
<dbReference type="PROSITE" id="PS01047">
    <property type="entry name" value="HMA_1"/>
    <property type="match status" value="1"/>
</dbReference>
<dbReference type="OrthoDB" id="9801832at2"/>
<dbReference type="CDD" id="cd00371">
    <property type="entry name" value="HMA"/>
    <property type="match status" value="1"/>
</dbReference>
<reference evidence="3 4" key="1">
    <citation type="submission" date="2019-04" db="EMBL/GenBank/DDBJ databases">
        <title>Phreatobacter aquaticus sp. nov.</title>
        <authorList>
            <person name="Choi A."/>
        </authorList>
    </citation>
    <scope>NUCLEOTIDE SEQUENCE [LARGE SCALE GENOMIC DNA]</scope>
    <source>
        <strain evidence="3 4">KCTC 52518</strain>
    </source>
</reference>
<dbReference type="Pfam" id="PF00403">
    <property type="entry name" value="HMA"/>
    <property type="match status" value="1"/>
</dbReference>
<dbReference type="RefSeq" id="WP_136963072.1">
    <property type="nucleotide sequence ID" value="NZ_CP039690.1"/>
</dbReference>
<dbReference type="InterPro" id="IPR006121">
    <property type="entry name" value="HMA_dom"/>
</dbReference>
<dbReference type="KEGG" id="pstg:E8M01_27505"/>
<dbReference type="InterPro" id="IPR017969">
    <property type="entry name" value="Heavy-metal-associated_CS"/>
</dbReference>
<protein>
    <submittedName>
        <fullName evidence="3">Heavy-metal-associated domain-containing protein</fullName>
    </submittedName>
</protein>
<dbReference type="AlphaFoldDB" id="A0A4D7BAC7"/>
<dbReference type="PROSITE" id="PS50846">
    <property type="entry name" value="HMA_2"/>
    <property type="match status" value="1"/>
</dbReference>
<keyword evidence="4" id="KW-1185">Reference proteome</keyword>
<proteinExistence type="predicted"/>
<evidence type="ECO:0000313" key="3">
    <source>
        <dbReference type="EMBL" id="QCI67643.1"/>
    </source>
</evidence>
<dbReference type="Proteomes" id="UP000298781">
    <property type="component" value="Chromosome"/>
</dbReference>
<dbReference type="InterPro" id="IPR036163">
    <property type="entry name" value="HMA_dom_sf"/>
</dbReference>
<feature type="domain" description="HMA" evidence="2">
    <location>
        <begin position="1"/>
        <end position="62"/>
    </location>
</feature>
<dbReference type="Gene3D" id="3.30.70.100">
    <property type="match status" value="1"/>
</dbReference>
<dbReference type="EMBL" id="CP039690">
    <property type="protein sequence ID" value="QCI67643.1"/>
    <property type="molecule type" value="Genomic_DNA"/>
</dbReference>
<accession>A0A4D7BAC7</accession>